<reference evidence="5 6" key="1">
    <citation type="submission" date="2019-09" db="EMBL/GenBank/DDBJ databases">
        <title>Non-baumannii Acinetobacter spp. carrying blaNDM-1 isolated in China.</title>
        <authorList>
            <person name="Cui C."/>
            <person name="Chen C."/>
            <person name="Sun J."/>
            <person name="Liu Y."/>
        </authorList>
    </citation>
    <scope>NUCLEOTIDE SEQUENCE [LARGE SCALE GENOMIC DNA]</scope>
    <source>
        <strain evidence="5 6">B18</strain>
    </source>
</reference>
<dbReference type="InterPro" id="IPR038770">
    <property type="entry name" value="Na+/solute_symporter_sf"/>
</dbReference>
<evidence type="ECO:0000256" key="2">
    <source>
        <dbReference type="ARBA" id="ARBA00022692"/>
    </source>
</evidence>
<protein>
    <submittedName>
        <fullName evidence="5">Bile acid:sodium symporter family protein</fullName>
    </submittedName>
</protein>
<evidence type="ECO:0000313" key="6">
    <source>
        <dbReference type="Proteomes" id="UP000503440"/>
    </source>
</evidence>
<proteinExistence type="predicted"/>
<keyword evidence="4" id="KW-0472">Membrane</keyword>
<keyword evidence="3" id="KW-1133">Transmembrane helix</keyword>
<organism evidence="5 6">
    <name type="scientific">Acinetobacter indicus</name>
    <dbReference type="NCBI Taxonomy" id="756892"/>
    <lineage>
        <taxon>Bacteria</taxon>
        <taxon>Pseudomonadati</taxon>
        <taxon>Pseudomonadota</taxon>
        <taxon>Gammaproteobacteria</taxon>
        <taxon>Moraxellales</taxon>
        <taxon>Moraxellaceae</taxon>
        <taxon>Acinetobacter</taxon>
    </lineage>
</organism>
<evidence type="ECO:0000256" key="1">
    <source>
        <dbReference type="ARBA" id="ARBA00004141"/>
    </source>
</evidence>
<dbReference type="InterPro" id="IPR002657">
    <property type="entry name" value="BilAc:Na_symport/Acr3"/>
</dbReference>
<dbReference type="InterPro" id="IPR004710">
    <property type="entry name" value="Bilac:Na_transpt"/>
</dbReference>
<keyword evidence="2" id="KW-0812">Transmembrane</keyword>
<dbReference type="AlphaFoldDB" id="A0A6C0Y193"/>
<gene>
    <name evidence="5" type="ORF">FSC09_05900</name>
</gene>
<name>A0A6C0Y193_9GAMM</name>
<dbReference type="GO" id="GO:0016020">
    <property type="term" value="C:membrane"/>
    <property type="evidence" value="ECO:0007669"/>
    <property type="project" value="UniProtKB-SubCell"/>
</dbReference>
<evidence type="ECO:0000313" key="5">
    <source>
        <dbReference type="EMBL" id="QIC69966.1"/>
    </source>
</evidence>
<dbReference type="EMBL" id="CP044455">
    <property type="protein sequence ID" value="QIC69966.1"/>
    <property type="molecule type" value="Genomic_DNA"/>
</dbReference>
<dbReference type="Proteomes" id="UP000503440">
    <property type="component" value="Chromosome"/>
</dbReference>
<dbReference type="Gene3D" id="1.20.1530.20">
    <property type="match status" value="1"/>
</dbReference>
<dbReference type="PANTHER" id="PTHR10361">
    <property type="entry name" value="SODIUM-BILE ACID COTRANSPORTER"/>
    <property type="match status" value="1"/>
</dbReference>
<accession>A0A6C0Y193</accession>
<comment type="subcellular location">
    <subcellularLocation>
        <location evidence="1">Membrane</location>
        <topology evidence="1">Multi-pass membrane protein</topology>
    </subcellularLocation>
</comment>
<dbReference type="PANTHER" id="PTHR10361:SF24">
    <property type="entry name" value="P3 PROTEIN"/>
    <property type="match status" value="1"/>
</dbReference>
<evidence type="ECO:0000256" key="3">
    <source>
        <dbReference type="ARBA" id="ARBA00022989"/>
    </source>
</evidence>
<dbReference type="RefSeq" id="WP_127798754.1">
    <property type="nucleotide sequence ID" value="NZ_CAXNYR010000006.1"/>
</dbReference>
<dbReference type="Pfam" id="PF01758">
    <property type="entry name" value="SBF"/>
    <property type="match status" value="1"/>
</dbReference>
<evidence type="ECO:0000256" key="4">
    <source>
        <dbReference type="ARBA" id="ARBA00023136"/>
    </source>
</evidence>
<sequence length="294" mass="32819">MQSGIFTFFLPLTLAVLMMGLGLLLSPKDFIRVNQQPKVIFIALFTRQVLLVGLAFILCLFLELPPLLAVGLMLLSATPSGSTSALFSYVYKGDVALNIVVVAINSVMAILTLPFVISIAMRYFMADQTEISMPIERIAYTFLLILVPVCLGMAIRSSFPELAKRLSKPIRRMSVYFIFALFFFALFQERYQLAQYMEQVGLATALYAFVSLVAGYVLPQLMDIPEQQARSCGFFMSIHNTALSLTLALSVLQSTQIAIPAAIYTIFMYMFALIFGHLLARRMPLNSVKQKVIE</sequence>